<accession>A0A9P6M4E5</accession>
<evidence type="ECO:0000313" key="1">
    <source>
        <dbReference type="EMBL" id="KAF9964976.1"/>
    </source>
</evidence>
<dbReference type="Gene3D" id="3.80.10.10">
    <property type="entry name" value="Ribonuclease Inhibitor"/>
    <property type="match status" value="1"/>
</dbReference>
<evidence type="ECO:0008006" key="3">
    <source>
        <dbReference type="Google" id="ProtNLM"/>
    </source>
</evidence>
<sequence>MATFSTLPAEIHLLAQQYLSNNDILACILVDRRCFALYSPCLWRTVNVQALNHIWRPNDHGVRKGPCSEQAGKLAENPFDIKHTLQKYCHHVRSLAVDSLESFHTHSPAFTNLTSLRLGILYTCEGWPTTLDAGFKENYVFGISSALKQNRHLKSVSLKLSRKFDPTPLIKALVSLPFLDNVDLDWRPTAEEVSQLSSDPALDSMLHAQHLVQILDSCRQLCRLRLADISRCGSFHSDEHVWLLLGRCPNLVSASLPGELSKSDVDHIRDILSEHCPFIGHLAFTDSLPSGDGPDHGNLGEVIAAVPGLKHLTIRQATIPQRLSIVDMLLQPQTSQLESLELARLYEIGMQGADVPMILACLPRLKRFISDTPLSVSKAIEVYHACKRQSSPASWSADLKVLDIRLHRSLQEEVNLSPEDQAEFMSWISCSFKKLESLTIRHWDTVGYKFAPMSREVRLDIPEAQASLSTMQFLNHLEIFDSVLPLPLRQK</sequence>
<dbReference type="AlphaFoldDB" id="A0A9P6M4E5"/>
<dbReference type="InterPro" id="IPR032675">
    <property type="entry name" value="LRR_dom_sf"/>
</dbReference>
<gene>
    <name evidence="1" type="ORF">BGZ70_005640</name>
</gene>
<dbReference type="OrthoDB" id="2395326at2759"/>
<dbReference type="EMBL" id="JAAAHY010000300">
    <property type="protein sequence ID" value="KAF9964976.1"/>
    <property type="molecule type" value="Genomic_DNA"/>
</dbReference>
<keyword evidence="2" id="KW-1185">Reference proteome</keyword>
<organism evidence="1 2">
    <name type="scientific">Mortierella alpina</name>
    <name type="common">Oleaginous fungus</name>
    <name type="synonym">Mortierella renispora</name>
    <dbReference type="NCBI Taxonomy" id="64518"/>
    <lineage>
        <taxon>Eukaryota</taxon>
        <taxon>Fungi</taxon>
        <taxon>Fungi incertae sedis</taxon>
        <taxon>Mucoromycota</taxon>
        <taxon>Mortierellomycotina</taxon>
        <taxon>Mortierellomycetes</taxon>
        <taxon>Mortierellales</taxon>
        <taxon>Mortierellaceae</taxon>
        <taxon>Mortierella</taxon>
    </lineage>
</organism>
<protein>
    <recommendedName>
        <fullName evidence="3">F-box domain-containing protein</fullName>
    </recommendedName>
</protein>
<proteinExistence type="predicted"/>
<name>A0A9P6M4E5_MORAP</name>
<reference evidence="1" key="1">
    <citation type="journal article" date="2020" name="Fungal Divers.">
        <title>Resolving the Mortierellaceae phylogeny through synthesis of multi-gene phylogenetics and phylogenomics.</title>
        <authorList>
            <person name="Vandepol N."/>
            <person name="Liber J."/>
            <person name="Desiro A."/>
            <person name="Na H."/>
            <person name="Kennedy M."/>
            <person name="Barry K."/>
            <person name="Grigoriev I.V."/>
            <person name="Miller A.N."/>
            <person name="O'Donnell K."/>
            <person name="Stajich J.E."/>
            <person name="Bonito G."/>
        </authorList>
    </citation>
    <scope>NUCLEOTIDE SEQUENCE</scope>
    <source>
        <strain evidence="1">CK1249</strain>
    </source>
</reference>
<evidence type="ECO:0000313" key="2">
    <source>
        <dbReference type="Proteomes" id="UP000738359"/>
    </source>
</evidence>
<dbReference type="Proteomes" id="UP000738359">
    <property type="component" value="Unassembled WGS sequence"/>
</dbReference>
<comment type="caution">
    <text evidence="1">The sequence shown here is derived from an EMBL/GenBank/DDBJ whole genome shotgun (WGS) entry which is preliminary data.</text>
</comment>
<dbReference type="SUPFAM" id="SSF52047">
    <property type="entry name" value="RNI-like"/>
    <property type="match status" value="1"/>
</dbReference>